<gene>
    <name evidence="2" type="ORF">EVA_16343</name>
</gene>
<dbReference type="InterPro" id="IPR036259">
    <property type="entry name" value="MFS_trans_sf"/>
</dbReference>
<dbReference type="PANTHER" id="PTHR11328">
    <property type="entry name" value="MAJOR FACILITATOR SUPERFAMILY DOMAIN-CONTAINING PROTEIN"/>
    <property type="match status" value="1"/>
</dbReference>
<name>J9C6W6_9ZZZZ</name>
<dbReference type="GO" id="GO:0015293">
    <property type="term" value="F:symporter activity"/>
    <property type="evidence" value="ECO:0007669"/>
    <property type="project" value="InterPro"/>
</dbReference>
<dbReference type="AlphaFoldDB" id="J9C6W6"/>
<organism evidence="2">
    <name type="scientific">gut metagenome</name>
    <dbReference type="NCBI Taxonomy" id="749906"/>
    <lineage>
        <taxon>unclassified sequences</taxon>
        <taxon>metagenomes</taxon>
        <taxon>organismal metagenomes</taxon>
    </lineage>
</organism>
<dbReference type="GO" id="GO:0008643">
    <property type="term" value="P:carbohydrate transport"/>
    <property type="evidence" value="ECO:0007669"/>
    <property type="project" value="InterPro"/>
</dbReference>
<dbReference type="InterPro" id="IPR039672">
    <property type="entry name" value="MFS_2"/>
</dbReference>
<feature type="transmembrane region" description="Helical" evidence="1">
    <location>
        <begin position="202"/>
        <end position="222"/>
    </location>
</feature>
<dbReference type="GO" id="GO:0005886">
    <property type="term" value="C:plasma membrane"/>
    <property type="evidence" value="ECO:0007669"/>
    <property type="project" value="TreeGrafter"/>
</dbReference>
<evidence type="ECO:0000313" key="2">
    <source>
        <dbReference type="EMBL" id="EJW95550.1"/>
    </source>
</evidence>
<keyword evidence="1" id="KW-1133">Transmembrane helix</keyword>
<feature type="non-terminal residue" evidence="2">
    <location>
        <position position="1"/>
    </location>
</feature>
<dbReference type="Pfam" id="PF13347">
    <property type="entry name" value="MFS_2"/>
    <property type="match status" value="1"/>
</dbReference>
<evidence type="ECO:0000256" key="1">
    <source>
        <dbReference type="SAM" id="Phobius"/>
    </source>
</evidence>
<feature type="transmembrane region" description="Helical" evidence="1">
    <location>
        <begin position="124"/>
        <end position="141"/>
    </location>
</feature>
<keyword evidence="1" id="KW-0812">Transmembrane</keyword>
<dbReference type="PANTHER" id="PTHR11328:SF24">
    <property type="entry name" value="MAJOR FACILITATOR SUPERFAMILY (MFS) PROFILE DOMAIN-CONTAINING PROTEIN"/>
    <property type="match status" value="1"/>
</dbReference>
<proteinExistence type="predicted"/>
<comment type="caution">
    <text evidence="2">The sequence shown here is derived from an EMBL/GenBank/DDBJ whole genome shotgun (WGS) entry which is preliminary data.</text>
</comment>
<dbReference type="Gene3D" id="1.20.1250.20">
    <property type="entry name" value="MFS general substrate transporter like domains"/>
    <property type="match status" value="1"/>
</dbReference>
<dbReference type="EMBL" id="AMCI01005737">
    <property type="protein sequence ID" value="EJW95550.1"/>
    <property type="molecule type" value="Genomic_DNA"/>
</dbReference>
<protein>
    <submittedName>
        <fullName evidence="2">Major facilitator superfamily protein</fullName>
    </submittedName>
</protein>
<accession>J9C6W6</accession>
<dbReference type="SUPFAM" id="SSF103473">
    <property type="entry name" value="MFS general substrate transporter"/>
    <property type="match status" value="1"/>
</dbReference>
<feature type="non-terminal residue" evidence="2">
    <location>
        <position position="231"/>
    </location>
</feature>
<feature type="transmembrane region" description="Helical" evidence="1">
    <location>
        <begin position="30"/>
        <end position="52"/>
    </location>
</feature>
<feature type="transmembrane region" description="Helical" evidence="1">
    <location>
        <begin position="176"/>
        <end position="196"/>
    </location>
</feature>
<keyword evidence="1" id="KW-0472">Membrane</keyword>
<sequence length="231" mass="25602">TLYMIPHTALIPEMIQDKDQRVNTYTWSSFFFVTGSAVGYATPAFVGLLKTVGLSAVASWRTTFAMYTVVGISLLLIPAFTIKEREYVSSVIPGISLKESLKHAFQNPHFRVVTLGQLLENTGMAFFQACIMYYVTVLMGLPETSSVLILGISIAGSLLLYPFVNRWAKQKGKRLPIIWGCLIFSVAEVVICFCEWIPGNKMVMACLFALFVSFPFAVLNVLPASMMADII</sequence>
<feature type="transmembrane region" description="Helical" evidence="1">
    <location>
        <begin position="64"/>
        <end position="82"/>
    </location>
</feature>
<reference evidence="2" key="1">
    <citation type="journal article" date="2012" name="PLoS ONE">
        <title>Gene sets for utilization of primary and secondary nutrition supplies in the distal gut of endangered iberian lynx.</title>
        <authorList>
            <person name="Alcaide M."/>
            <person name="Messina E."/>
            <person name="Richter M."/>
            <person name="Bargiela R."/>
            <person name="Peplies J."/>
            <person name="Huws S.A."/>
            <person name="Newbold C.J."/>
            <person name="Golyshin P.N."/>
            <person name="Simon M.A."/>
            <person name="Lopez G."/>
            <person name="Yakimov M.M."/>
            <person name="Ferrer M."/>
        </authorList>
    </citation>
    <scope>NUCLEOTIDE SEQUENCE</scope>
</reference>
<feature type="transmembrane region" description="Helical" evidence="1">
    <location>
        <begin position="147"/>
        <end position="164"/>
    </location>
</feature>